<dbReference type="Gene3D" id="1.10.30.50">
    <property type="match status" value="1"/>
</dbReference>
<organism evidence="1 2">
    <name type="scientific">Bacillus cereus MC67</name>
    <dbReference type="NCBI Taxonomy" id="1053219"/>
    <lineage>
        <taxon>Bacteria</taxon>
        <taxon>Bacillati</taxon>
        <taxon>Bacillota</taxon>
        <taxon>Bacilli</taxon>
        <taxon>Bacillales</taxon>
        <taxon>Bacillaceae</taxon>
        <taxon>Bacillus</taxon>
        <taxon>Bacillus cereus group</taxon>
    </lineage>
</organism>
<dbReference type="RefSeq" id="WP_002160546.1">
    <property type="nucleotide sequence ID" value="NZ_JH792114.1"/>
</dbReference>
<sequence length="212" mass="24470">MLNTTGLIEKINNRGTSYCTDIARDIVAKECCKCYVILPLGNFSKKKRGFAGVRPICKRCDVEYRKQYQKKNPDQGKVGDHNYRARKCLLPATLTMSDIIEMRLEQNSICLLAGSDESMVVDHFIPLSIGHGGSTFENCYYLHGYFNSTKGNKNPFEWIKSQRGFVQRRFHSILVPMLAERNKMTVEEFSKYVYRCFKNPRTIEDLQEEVAI</sequence>
<accession>J8F512</accession>
<name>J8F512_BACCE</name>
<dbReference type="Proteomes" id="UP000006997">
    <property type="component" value="Unassembled WGS sequence"/>
</dbReference>
<proteinExistence type="predicted"/>
<dbReference type="HOGENOM" id="CLU_1297706_0_0_9"/>
<evidence type="ECO:0000313" key="1">
    <source>
        <dbReference type="EMBL" id="EJQ98547.1"/>
    </source>
</evidence>
<comment type="caution">
    <text evidence="1">The sequence shown here is derived from an EMBL/GenBank/DDBJ whole genome shotgun (WGS) entry which is preliminary data.</text>
</comment>
<evidence type="ECO:0000313" key="2">
    <source>
        <dbReference type="Proteomes" id="UP000006997"/>
    </source>
</evidence>
<dbReference type="PATRIC" id="fig|1053219.3.peg.3535"/>
<protein>
    <recommendedName>
        <fullName evidence="3">HNH nuclease domain-containing protein</fullName>
    </recommendedName>
</protein>
<dbReference type="AlphaFoldDB" id="J8F512"/>
<reference evidence="1 2" key="1">
    <citation type="submission" date="2012-04" db="EMBL/GenBank/DDBJ databases">
        <title>The Genome Sequence of Bacillus cereus MC67.</title>
        <authorList>
            <consortium name="The Broad Institute Genome Sequencing Platform"/>
            <consortium name="The Broad Institute Genome Sequencing Center for Infectious Disease"/>
            <person name="Feldgarden M."/>
            <person name="Van der Auwera G.A."/>
            <person name="Mahillon J."/>
            <person name="Duprez V."/>
            <person name="Timmery S."/>
            <person name="Mattelet C."/>
            <person name="Dierick K."/>
            <person name="Sun M."/>
            <person name="Yu Z."/>
            <person name="Zhu L."/>
            <person name="Hu X."/>
            <person name="Shank E.B."/>
            <person name="Swiecicka I."/>
            <person name="Hansen B.M."/>
            <person name="Andrup L."/>
            <person name="Young S.K."/>
            <person name="Zeng Q."/>
            <person name="Gargeya S."/>
            <person name="Fitzgerald M."/>
            <person name="Haas B."/>
            <person name="Abouelleil A."/>
            <person name="Alvarado L."/>
            <person name="Arachchi H.M."/>
            <person name="Berlin A."/>
            <person name="Chapman S.B."/>
            <person name="Goldberg J."/>
            <person name="Griggs A."/>
            <person name="Gujja S."/>
            <person name="Hansen M."/>
            <person name="Howarth C."/>
            <person name="Imamovic A."/>
            <person name="Larimer J."/>
            <person name="McCowen C."/>
            <person name="Montmayeur A."/>
            <person name="Murphy C."/>
            <person name="Neiman D."/>
            <person name="Pearson M."/>
            <person name="Priest M."/>
            <person name="Roberts A."/>
            <person name="Saif S."/>
            <person name="Shea T."/>
            <person name="Sisk P."/>
            <person name="Sykes S."/>
            <person name="Wortman J."/>
            <person name="Nusbaum C."/>
            <person name="Birren B."/>
        </authorList>
    </citation>
    <scope>NUCLEOTIDE SEQUENCE [LARGE SCALE GENOMIC DNA]</scope>
    <source>
        <strain evidence="1 2">MC67</strain>
    </source>
</reference>
<dbReference type="EMBL" id="AHEN01000033">
    <property type="protein sequence ID" value="EJQ98547.1"/>
    <property type="molecule type" value="Genomic_DNA"/>
</dbReference>
<evidence type="ECO:0008006" key="3">
    <source>
        <dbReference type="Google" id="ProtNLM"/>
    </source>
</evidence>
<gene>
    <name evidence="1" type="ORF">II3_03461</name>
</gene>